<dbReference type="Proteomes" id="UP000784294">
    <property type="component" value="Unassembled WGS sequence"/>
</dbReference>
<dbReference type="AlphaFoldDB" id="A0A3S5BN54"/>
<sequence>MAAAASNQAAYTTGAQLQLTQPQGHTGQTVTVHVPLQTLQQHQQLGQATQMIQVQTAAATAAVAGQSLNSRIVFVP</sequence>
<organism evidence="1 2">
    <name type="scientific">Protopolystoma xenopodis</name>
    <dbReference type="NCBI Taxonomy" id="117903"/>
    <lineage>
        <taxon>Eukaryota</taxon>
        <taxon>Metazoa</taxon>
        <taxon>Spiralia</taxon>
        <taxon>Lophotrochozoa</taxon>
        <taxon>Platyhelminthes</taxon>
        <taxon>Monogenea</taxon>
        <taxon>Polyopisthocotylea</taxon>
        <taxon>Polystomatidea</taxon>
        <taxon>Polystomatidae</taxon>
        <taxon>Protopolystoma</taxon>
    </lineage>
</organism>
<evidence type="ECO:0000313" key="1">
    <source>
        <dbReference type="EMBL" id="VEL31426.1"/>
    </source>
</evidence>
<name>A0A3S5BN54_9PLAT</name>
<gene>
    <name evidence="1" type="ORF">PXEA_LOCUS24866</name>
</gene>
<dbReference type="EMBL" id="CAAALY010122233">
    <property type="protein sequence ID" value="VEL31426.1"/>
    <property type="molecule type" value="Genomic_DNA"/>
</dbReference>
<keyword evidence="2" id="KW-1185">Reference proteome</keyword>
<evidence type="ECO:0000313" key="2">
    <source>
        <dbReference type="Proteomes" id="UP000784294"/>
    </source>
</evidence>
<reference evidence="1" key="1">
    <citation type="submission" date="2018-11" db="EMBL/GenBank/DDBJ databases">
        <authorList>
            <consortium name="Pathogen Informatics"/>
        </authorList>
    </citation>
    <scope>NUCLEOTIDE SEQUENCE</scope>
</reference>
<protein>
    <submittedName>
        <fullName evidence="1">Uncharacterized protein</fullName>
    </submittedName>
</protein>
<proteinExistence type="predicted"/>
<accession>A0A3S5BN54</accession>
<comment type="caution">
    <text evidence="1">The sequence shown here is derived from an EMBL/GenBank/DDBJ whole genome shotgun (WGS) entry which is preliminary data.</text>
</comment>